<evidence type="ECO:0000256" key="4">
    <source>
        <dbReference type="ARBA" id="ARBA00012552"/>
    </source>
</evidence>
<evidence type="ECO:0000259" key="18">
    <source>
        <dbReference type="PROSITE" id="PS51195"/>
    </source>
</evidence>
<sequence>MAPRAGSPALSETEFDIFDALAGGDEAAAHKEPNTGHLGIDLALGSDDGSDDEAFIAAKQAASNRKASNLGKSIKKGGGFQAMGLNALLLKAIAQKGFKIPTPIQRKAVPLMLQGDDVVGMARTGSGKTAAFVIPMIQKLKAHSAKVGARGIIMSPSRELALQTLKVVKELGRGTDLRTILLVGGDSLEEQFSSMTTNPDIIIATPGRFLHLKVEMGLDLSSVKYIVFDEADRLFEMGFAAQLSEILHALPTNRQTLLFSATLPKSLVEFARAGLQEPKLIRLDAESKISPDLKSAYFTIKSGDRDGALLHLLDNVIKVPVGETEAAKKARVDSEKATTNKKRKRSDGFVKDAPIAESTIIFAATKHRVEYLANLLRATGYAVSYVYGNLDQTARKEQIQDFRTGLTRILVVTDVAARGVDMPHINHVINYDFPSQPKIFVHRVGRTARAGRKGWAYSLCRHVDLPYLIDLQLFLGKRLVIGRSIAEPNYAEDFVVGTLAPYQLESSVEIVNKQLTDDEDLALLLSVAEKGERQYQRTRNQASAQSVQRAKELVASPNFAETHMLFSDDMHNALREKDKMLERIQSFRPAETVFEIGKRGTGSETAEIMRKRREQVEKQKSKQAMNKAADELLGQEAEPTSVLKDDEIESEDEPEAATGEYDSDSDDLEISVSQPRSKKSTQESWRENDFFMSYTPKENFAEEKAYGVSGGDAGNSNFVSAARAAEMSLVNDEIQGFADAAKSKMRWDKKSKKYVNRTNDEDGSKGAKMIRGESGMKIAASFRSGRFDDWRKANKVKMPRVGEMEAPGRPSGSFNNAPRYKHKTEKAPKQADRYRDDYHVQKQRVAEAKEKRIGAFQHGGAKSELLDASAVHKQRKVQERKREKNARPSKKRKF</sequence>
<feature type="domain" description="Helicase ATP-binding" evidence="16">
    <location>
        <begin position="109"/>
        <end position="281"/>
    </location>
</feature>
<dbReference type="GO" id="GO:0005730">
    <property type="term" value="C:nucleolus"/>
    <property type="evidence" value="ECO:0007669"/>
    <property type="project" value="UniProtKB-SubCell"/>
</dbReference>
<dbReference type="VEuPathDB" id="FungiDB:LEMA_P054860.1"/>
<dbReference type="OrthoDB" id="10261375at2759"/>
<dbReference type="FunCoup" id="E4ZLV0">
    <property type="interactions" value="986"/>
</dbReference>
<feature type="domain" description="DEAD-box RNA helicase Q" evidence="18">
    <location>
        <begin position="78"/>
        <end position="106"/>
    </location>
</feature>
<evidence type="ECO:0000259" key="16">
    <source>
        <dbReference type="PROSITE" id="PS51192"/>
    </source>
</evidence>
<dbReference type="Pfam" id="PF08147">
    <property type="entry name" value="DBP10CT"/>
    <property type="match status" value="1"/>
</dbReference>
<dbReference type="InterPro" id="IPR014001">
    <property type="entry name" value="Helicase_ATP-bd"/>
</dbReference>
<evidence type="ECO:0000256" key="1">
    <source>
        <dbReference type="ARBA" id="ARBA00003706"/>
    </source>
</evidence>
<evidence type="ECO:0000256" key="11">
    <source>
        <dbReference type="ARBA" id="ARBA00022884"/>
    </source>
</evidence>
<feature type="region of interest" description="Disordered" evidence="15">
    <location>
        <begin position="798"/>
        <end position="894"/>
    </location>
</feature>
<dbReference type="Pfam" id="PF00270">
    <property type="entry name" value="DEAD"/>
    <property type="match status" value="1"/>
</dbReference>
<feature type="domain" description="Helicase C-terminal" evidence="17">
    <location>
        <begin position="349"/>
        <end position="491"/>
    </location>
</feature>
<dbReference type="SMART" id="SM01123">
    <property type="entry name" value="DBP10CT"/>
    <property type="match status" value="1"/>
</dbReference>
<gene>
    <name evidence="19" type="ORF">LEMA_P054860.1</name>
</gene>
<keyword evidence="5" id="KW-0690">Ribosome biogenesis</keyword>
<dbReference type="GO" id="GO:0005829">
    <property type="term" value="C:cytosol"/>
    <property type="evidence" value="ECO:0007669"/>
    <property type="project" value="TreeGrafter"/>
</dbReference>
<dbReference type="PROSITE" id="PS51194">
    <property type="entry name" value="HELICASE_CTER"/>
    <property type="match status" value="1"/>
</dbReference>
<dbReference type="SMART" id="SM00487">
    <property type="entry name" value="DEXDc"/>
    <property type="match status" value="1"/>
</dbReference>
<protein>
    <recommendedName>
        <fullName evidence="4">RNA helicase</fullName>
        <ecNumber evidence="4">3.6.4.13</ecNumber>
    </recommendedName>
</protein>
<dbReference type="Pfam" id="PF00271">
    <property type="entry name" value="Helicase_C"/>
    <property type="match status" value="1"/>
</dbReference>
<dbReference type="CDD" id="cd18787">
    <property type="entry name" value="SF2_C_DEAD"/>
    <property type="match status" value="1"/>
</dbReference>
<keyword evidence="6" id="KW-0698">rRNA processing</keyword>
<evidence type="ECO:0000256" key="5">
    <source>
        <dbReference type="ARBA" id="ARBA00022517"/>
    </source>
</evidence>
<keyword evidence="20" id="KW-1185">Reference proteome</keyword>
<evidence type="ECO:0000256" key="12">
    <source>
        <dbReference type="ARBA" id="ARBA00023242"/>
    </source>
</evidence>
<feature type="compositionally biased region" description="Acidic residues" evidence="15">
    <location>
        <begin position="646"/>
        <end position="669"/>
    </location>
</feature>
<dbReference type="GO" id="GO:0003723">
    <property type="term" value="F:RNA binding"/>
    <property type="evidence" value="ECO:0007669"/>
    <property type="project" value="UniProtKB-KW"/>
</dbReference>
<evidence type="ECO:0000256" key="10">
    <source>
        <dbReference type="ARBA" id="ARBA00022840"/>
    </source>
</evidence>
<dbReference type="InterPro" id="IPR000629">
    <property type="entry name" value="RNA-helicase_DEAD-box_CS"/>
</dbReference>
<dbReference type="InterPro" id="IPR027417">
    <property type="entry name" value="P-loop_NTPase"/>
</dbReference>
<evidence type="ECO:0000256" key="2">
    <source>
        <dbReference type="ARBA" id="ARBA00004604"/>
    </source>
</evidence>
<dbReference type="GO" id="GO:0005524">
    <property type="term" value="F:ATP binding"/>
    <property type="evidence" value="ECO:0007669"/>
    <property type="project" value="UniProtKB-KW"/>
</dbReference>
<feature type="short sequence motif" description="Q motif" evidence="14">
    <location>
        <begin position="78"/>
        <end position="106"/>
    </location>
</feature>
<dbReference type="InterPro" id="IPR014014">
    <property type="entry name" value="RNA_helicase_DEAD_Q_motif"/>
</dbReference>
<evidence type="ECO:0000256" key="3">
    <source>
        <dbReference type="ARBA" id="ARBA00010379"/>
    </source>
</evidence>
<keyword evidence="12" id="KW-0539">Nucleus</keyword>
<evidence type="ECO:0000313" key="19">
    <source>
        <dbReference type="EMBL" id="CBX92780.1"/>
    </source>
</evidence>
<dbReference type="PROSITE" id="PS00039">
    <property type="entry name" value="DEAD_ATP_HELICASE"/>
    <property type="match status" value="1"/>
</dbReference>
<dbReference type="InParanoid" id="E4ZLV0"/>
<dbReference type="SUPFAM" id="SSF52540">
    <property type="entry name" value="P-loop containing nucleoside triphosphate hydrolases"/>
    <property type="match status" value="2"/>
</dbReference>
<dbReference type="OMA" id="EDQFGMM"/>
<dbReference type="CDD" id="cd17959">
    <property type="entry name" value="DEADc_DDX54"/>
    <property type="match status" value="1"/>
</dbReference>
<proteinExistence type="inferred from homology"/>
<dbReference type="eggNOG" id="KOG0337">
    <property type="taxonomic scope" value="Eukaryota"/>
</dbReference>
<dbReference type="SMART" id="SM00490">
    <property type="entry name" value="HELICc"/>
    <property type="match status" value="1"/>
</dbReference>
<keyword evidence="9 19" id="KW-0347">Helicase</keyword>
<evidence type="ECO:0000313" key="20">
    <source>
        <dbReference type="Proteomes" id="UP000002668"/>
    </source>
</evidence>
<feature type="region of interest" description="Disordered" evidence="15">
    <location>
        <begin position="748"/>
        <end position="772"/>
    </location>
</feature>
<evidence type="ECO:0000256" key="7">
    <source>
        <dbReference type="ARBA" id="ARBA00022741"/>
    </source>
</evidence>
<dbReference type="GO" id="GO:0006364">
    <property type="term" value="P:rRNA processing"/>
    <property type="evidence" value="ECO:0007669"/>
    <property type="project" value="UniProtKB-KW"/>
</dbReference>
<comment type="function">
    <text evidence="1">ATP-binding RNA helicase involved in the biogenesis of 60S ribosomal subunits and is required for the normal formation of 25S and 5.8S rRNAs.</text>
</comment>
<name>E4ZLV0_LEPMJ</name>
<keyword evidence="7" id="KW-0547">Nucleotide-binding</keyword>
<feature type="compositionally biased region" description="Basic and acidic residues" evidence="15">
    <location>
        <begin position="876"/>
        <end position="886"/>
    </location>
</feature>
<dbReference type="PROSITE" id="PS51192">
    <property type="entry name" value="HELICASE_ATP_BIND_1"/>
    <property type="match status" value="1"/>
</dbReference>
<keyword evidence="11" id="KW-0694">RNA-binding</keyword>
<evidence type="ECO:0000259" key="17">
    <source>
        <dbReference type="PROSITE" id="PS51194"/>
    </source>
</evidence>
<comment type="subcellular location">
    <subcellularLocation>
        <location evidence="2">Nucleus</location>
        <location evidence="2">Nucleolus</location>
    </subcellularLocation>
</comment>
<evidence type="ECO:0000256" key="8">
    <source>
        <dbReference type="ARBA" id="ARBA00022801"/>
    </source>
</evidence>
<dbReference type="HOGENOM" id="CLU_003041_5_1_1"/>
<dbReference type="InterPro" id="IPR033517">
    <property type="entry name" value="DDX54/DBP10_DEAD-box_helicase"/>
</dbReference>
<dbReference type="EMBL" id="FP929094">
    <property type="protein sequence ID" value="CBX92780.1"/>
    <property type="molecule type" value="Genomic_DNA"/>
</dbReference>
<dbReference type="EC" id="3.6.4.13" evidence="4"/>
<dbReference type="InterPro" id="IPR050079">
    <property type="entry name" value="DEAD_box_RNA_helicase"/>
</dbReference>
<dbReference type="PANTHER" id="PTHR47959:SF8">
    <property type="entry name" value="RNA HELICASE"/>
    <property type="match status" value="1"/>
</dbReference>
<dbReference type="InterPro" id="IPR011545">
    <property type="entry name" value="DEAD/DEAH_box_helicase_dom"/>
</dbReference>
<dbReference type="PROSITE" id="PS51195">
    <property type="entry name" value="Q_MOTIF"/>
    <property type="match status" value="1"/>
</dbReference>
<evidence type="ECO:0000256" key="9">
    <source>
        <dbReference type="ARBA" id="ARBA00022806"/>
    </source>
</evidence>
<dbReference type="FunFam" id="3.40.50.300:FF:000865">
    <property type="entry name" value="ATP-dependent RNA helicase DDX54"/>
    <property type="match status" value="1"/>
</dbReference>
<dbReference type="InterPro" id="IPR012541">
    <property type="entry name" value="DBP10_C"/>
</dbReference>
<feature type="compositionally biased region" description="Basic and acidic residues" evidence="15">
    <location>
        <begin position="825"/>
        <end position="853"/>
    </location>
</feature>
<comment type="similarity">
    <text evidence="3">Belongs to the DEAD box helicase family. DDX54/DBP10 subfamily.</text>
</comment>
<dbReference type="AlphaFoldDB" id="E4ZLV0"/>
<keyword evidence="8" id="KW-0378">Hydrolase</keyword>
<dbReference type="STRING" id="985895.E4ZLV0"/>
<evidence type="ECO:0000256" key="13">
    <source>
        <dbReference type="ARBA" id="ARBA00047984"/>
    </source>
</evidence>
<feature type="region of interest" description="Disordered" evidence="15">
    <location>
        <begin position="595"/>
        <end position="690"/>
    </location>
</feature>
<dbReference type="PANTHER" id="PTHR47959">
    <property type="entry name" value="ATP-DEPENDENT RNA HELICASE RHLE-RELATED"/>
    <property type="match status" value="1"/>
</dbReference>
<feature type="compositionally biased region" description="Basic and acidic residues" evidence="15">
    <location>
        <begin position="680"/>
        <end position="689"/>
    </location>
</feature>
<comment type="catalytic activity">
    <reaction evidence="13">
        <text>ATP + H2O = ADP + phosphate + H(+)</text>
        <dbReference type="Rhea" id="RHEA:13065"/>
        <dbReference type="ChEBI" id="CHEBI:15377"/>
        <dbReference type="ChEBI" id="CHEBI:15378"/>
        <dbReference type="ChEBI" id="CHEBI:30616"/>
        <dbReference type="ChEBI" id="CHEBI:43474"/>
        <dbReference type="ChEBI" id="CHEBI:456216"/>
        <dbReference type="EC" id="3.6.4.13"/>
    </reaction>
</comment>
<dbReference type="GeneID" id="13287284"/>
<dbReference type="Gene3D" id="3.40.50.300">
    <property type="entry name" value="P-loop containing nucleotide triphosphate hydrolases"/>
    <property type="match status" value="2"/>
</dbReference>
<evidence type="ECO:0000256" key="15">
    <source>
        <dbReference type="SAM" id="MobiDB-lite"/>
    </source>
</evidence>
<reference evidence="20" key="1">
    <citation type="journal article" date="2011" name="Nat. Commun.">
        <title>Effector diversification within compartments of the Leptosphaeria maculans genome affected by Repeat-Induced Point mutations.</title>
        <authorList>
            <person name="Rouxel T."/>
            <person name="Grandaubert J."/>
            <person name="Hane J.K."/>
            <person name="Hoede C."/>
            <person name="van de Wouw A.P."/>
            <person name="Couloux A."/>
            <person name="Dominguez V."/>
            <person name="Anthouard V."/>
            <person name="Bally P."/>
            <person name="Bourras S."/>
            <person name="Cozijnsen A.J."/>
            <person name="Ciuffetti L.M."/>
            <person name="Degrave A."/>
            <person name="Dilmaghani A."/>
            <person name="Duret L."/>
            <person name="Fudal I."/>
            <person name="Goodwin S.B."/>
            <person name="Gout L."/>
            <person name="Glaser N."/>
            <person name="Linglin J."/>
            <person name="Kema G.H.J."/>
            <person name="Lapalu N."/>
            <person name="Lawrence C.B."/>
            <person name="May K."/>
            <person name="Meyer M."/>
            <person name="Ollivier B."/>
            <person name="Poulain J."/>
            <person name="Schoch C.L."/>
            <person name="Simon A."/>
            <person name="Spatafora J.W."/>
            <person name="Stachowiak A."/>
            <person name="Turgeon B.G."/>
            <person name="Tyler B.M."/>
            <person name="Vincent D."/>
            <person name="Weissenbach J."/>
            <person name="Amselem J."/>
            <person name="Quesneville H."/>
            <person name="Oliver R.P."/>
            <person name="Wincker P."/>
            <person name="Balesdent M.-H."/>
            <person name="Howlett B.J."/>
        </authorList>
    </citation>
    <scope>NUCLEOTIDE SEQUENCE [LARGE SCALE GENOMIC DNA]</scope>
    <source>
        <strain evidence="20">JN3 / isolate v23.1.3 / race Av1-4-5-6-7-8</strain>
    </source>
</reference>
<dbReference type="InterPro" id="IPR001650">
    <property type="entry name" value="Helicase_C-like"/>
</dbReference>
<evidence type="ECO:0000256" key="14">
    <source>
        <dbReference type="PROSITE-ProRule" id="PRU00552"/>
    </source>
</evidence>
<organism evidence="20">
    <name type="scientific">Leptosphaeria maculans (strain JN3 / isolate v23.1.3 / race Av1-4-5-6-7-8)</name>
    <name type="common">Blackleg fungus</name>
    <name type="synonym">Phoma lingam</name>
    <dbReference type="NCBI Taxonomy" id="985895"/>
    <lineage>
        <taxon>Eukaryota</taxon>
        <taxon>Fungi</taxon>
        <taxon>Dikarya</taxon>
        <taxon>Ascomycota</taxon>
        <taxon>Pezizomycotina</taxon>
        <taxon>Dothideomycetes</taxon>
        <taxon>Pleosporomycetidae</taxon>
        <taxon>Pleosporales</taxon>
        <taxon>Pleosporineae</taxon>
        <taxon>Leptosphaeriaceae</taxon>
        <taxon>Plenodomus</taxon>
        <taxon>Plenodomus lingam/Leptosphaeria maculans species complex</taxon>
    </lineage>
</organism>
<keyword evidence="10" id="KW-0067">ATP-binding</keyword>
<evidence type="ECO:0000256" key="6">
    <source>
        <dbReference type="ARBA" id="ARBA00022552"/>
    </source>
</evidence>
<dbReference type="GO" id="GO:0016887">
    <property type="term" value="F:ATP hydrolysis activity"/>
    <property type="evidence" value="ECO:0007669"/>
    <property type="project" value="RHEA"/>
</dbReference>
<dbReference type="GO" id="GO:0003724">
    <property type="term" value="F:RNA helicase activity"/>
    <property type="evidence" value="ECO:0007669"/>
    <property type="project" value="UniProtKB-EC"/>
</dbReference>
<accession>E4ZLV0</accession>
<dbReference type="Proteomes" id="UP000002668">
    <property type="component" value="Genome"/>
</dbReference>